<accession>A0A089NWK5</accession>
<keyword evidence="1" id="KW-0812">Transmembrane</keyword>
<dbReference type="InterPro" id="IPR036596">
    <property type="entry name" value="Cyt-C_aa3_sf"/>
</dbReference>
<dbReference type="HOGENOM" id="CLU_2343508_0_0_5"/>
<dbReference type="Pfam" id="PF07835">
    <property type="entry name" value="COX4_pro_2"/>
    <property type="match status" value="1"/>
</dbReference>
<proteinExistence type="predicted"/>
<dbReference type="EMBL" id="CP003811">
    <property type="protein sequence ID" value="AIQ90920.1"/>
    <property type="molecule type" value="Genomic_DNA"/>
</dbReference>
<feature type="domain" description="Cytochrome c oxidase subunit IV bacterial aa3 type" evidence="2">
    <location>
        <begin position="16"/>
        <end position="48"/>
    </location>
</feature>
<name>A0A089NWK5_9HYPH</name>
<dbReference type="Proteomes" id="UP000029492">
    <property type="component" value="Chromosome"/>
</dbReference>
<evidence type="ECO:0000259" key="2">
    <source>
        <dbReference type="Pfam" id="PF07835"/>
    </source>
</evidence>
<dbReference type="AlphaFoldDB" id="A0A089NWK5"/>
<dbReference type="eggNOG" id="ENOG503313X">
    <property type="taxonomic scope" value="Bacteria"/>
</dbReference>
<reference evidence="3 4" key="1">
    <citation type="journal article" date="2014" name="PLoS ONE">
        <title>Genome Information of Methylobacterium oryzae, a Plant-Probiotic Methylotroph in the Phyllosphere.</title>
        <authorList>
            <person name="Kwak M.J."/>
            <person name="Jeong H."/>
            <person name="Madhaiyan M."/>
            <person name="Lee Y."/>
            <person name="Sa T.M."/>
            <person name="Oh T.K."/>
            <person name="Kim J.F."/>
        </authorList>
    </citation>
    <scope>NUCLEOTIDE SEQUENCE [LARGE SCALE GENOMIC DNA]</scope>
    <source>
        <strain evidence="3 4">CBMB20</strain>
    </source>
</reference>
<feature type="transmembrane region" description="Helical" evidence="1">
    <location>
        <begin position="80"/>
        <end position="96"/>
    </location>
</feature>
<evidence type="ECO:0000256" key="1">
    <source>
        <dbReference type="SAM" id="Phobius"/>
    </source>
</evidence>
<evidence type="ECO:0000313" key="3">
    <source>
        <dbReference type="EMBL" id="AIQ90920.1"/>
    </source>
</evidence>
<dbReference type="GeneID" id="96602992"/>
<dbReference type="RefSeq" id="WP_043357734.1">
    <property type="nucleotide sequence ID" value="NZ_CP003811.1"/>
</dbReference>
<dbReference type="InterPro" id="IPR012422">
    <property type="entry name" value="Cyt_c_oxidase_su4_bac-aa3"/>
</dbReference>
<dbReference type="Gene3D" id="1.20.5.160">
    <property type="entry name" value="Bacterial aa3 type cytochrome c oxidase subunit IV"/>
    <property type="match status" value="1"/>
</dbReference>
<sequence length="97" mass="10140">MAESDTVAGHTYSPAMDARTHEQTYRGFVRFVEIATGVVICWVLALAIGGIREAWLLAIVGVIVAGAAGAVGALAPAVGWRAPLVVGILLVLYLFFA</sequence>
<organism evidence="3 4">
    <name type="scientific">Methylobacterium oryzae CBMB20</name>
    <dbReference type="NCBI Taxonomy" id="693986"/>
    <lineage>
        <taxon>Bacteria</taxon>
        <taxon>Pseudomonadati</taxon>
        <taxon>Pseudomonadota</taxon>
        <taxon>Alphaproteobacteria</taxon>
        <taxon>Hyphomicrobiales</taxon>
        <taxon>Methylobacteriaceae</taxon>
        <taxon>Methylobacterium</taxon>
    </lineage>
</organism>
<dbReference type="SUPFAM" id="SSF81469">
    <property type="entry name" value="Bacterial aa3 type cytochrome c oxidase subunit IV"/>
    <property type="match status" value="1"/>
</dbReference>
<keyword evidence="1" id="KW-1133">Transmembrane helix</keyword>
<dbReference type="KEGG" id="mor:MOC_3165"/>
<keyword evidence="1" id="KW-0472">Membrane</keyword>
<feature type="transmembrane region" description="Helical" evidence="1">
    <location>
        <begin position="28"/>
        <end position="48"/>
    </location>
</feature>
<keyword evidence="4" id="KW-1185">Reference proteome</keyword>
<feature type="transmembrane region" description="Helical" evidence="1">
    <location>
        <begin position="55"/>
        <end position="74"/>
    </location>
</feature>
<evidence type="ECO:0000313" key="4">
    <source>
        <dbReference type="Proteomes" id="UP000029492"/>
    </source>
</evidence>
<dbReference type="STRING" id="693986.MOC_3165"/>
<protein>
    <submittedName>
        <fullName evidence="3">Protein of unassigned function</fullName>
    </submittedName>
</protein>
<gene>
    <name evidence="3" type="ORF">MOC_3165</name>
</gene>